<dbReference type="EMBL" id="JAAGWK010000008">
    <property type="protein sequence ID" value="NEL53144.1"/>
    <property type="molecule type" value="Genomic_DNA"/>
</dbReference>
<reference evidence="2 3" key="1">
    <citation type="submission" date="2020-02" db="EMBL/GenBank/DDBJ databases">
        <title>The whole genome sequence of CPCC 205119.</title>
        <authorList>
            <person name="Jiang Z."/>
        </authorList>
    </citation>
    <scope>NUCLEOTIDE SEQUENCE [LARGE SCALE GENOMIC DNA]</scope>
    <source>
        <strain evidence="2 3">CPCC 205119</strain>
    </source>
</reference>
<dbReference type="AlphaFoldDB" id="A0A7K3W9W3"/>
<proteinExistence type="predicted"/>
<gene>
    <name evidence="2" type="ORF">G1H19_03840</name>
</gene>
<feature type="compositionally biased region" description="Basic and acidic residues" evidence="1">
    <location>
        <begin position="109"/>
        <end position="119"/>
    </location>
</feature>
<evidence type="ECO:0000313" key="3">
    <source>
        <dbReference type="Proteomes" id="UP000470470"/>
    </source>
</evidence>
<feature type="compositionally biased region" description="Pro residues" evidence="1">
    <location>
        <begin position="68"/>
        <end position="79"/>
    </location>
</feature>
<evidence type="ECO:0000256" key="1">
    <source>
        <dbReference type="SAM" id="MobiDB-lite"/>
    </source>
</evidence>
<protein>
    <submittedName>
        <fullName evidence="2">Uncharacterized protein</fullName>
    </submittedName>
</protein>
<evidence type="ECO:0000313" key="2">
    <source>
        <dbReference type="EMBL" id="NEL53144.1"/>
    </source>
</evidence>
<keyword evidence="3" id="KW-1185">Reference proteome</keyword>
<accession>A0A7K3W9W3</accession>
<dbReference type="RefSeq" id="WP_152730295.1">
    <property type="nucleotide sequence ID" value="NZ_JAABOZ010000007.1"/>
</dbReference>
<comment type="caution">
    <text evidence="2">The sequence shown here is derived from an EMBL/GenBank/DDBJ whole genome shotgun (WGS) entry which is preliminary data.</text>
</comment>
<dbReference type="Proteomes" id="UP000470470">
    <property type="component" value="Unassembled WGS sequence"/>
</dbReference>
<name>A0A7K3W9W3_9ACTN</name>
<feature type="region of interest" description="Disordered" evidence="1">
    <location>
        <begin position="61"/>
        <end position="119"/>
    </location>
</feature>
<sequence length="119" mass="12547">MSDPVANTATTAPAEVLPGERVLRVSWLPGSDRLRGSCHCGAESEADDPIAMWEWLLAHPDHPAAGPEAPPEPIGPPPAHTVSRRIMIGARTPLPPTASTLAAGPRSAAETKERRAQHT</sequence>
<organism evidence="2 3">
    <name type="scientific">Goekera deserti</name>
    <dbReference type="NCBI Taxonomy" id="2497753"/>
    <lineage>
        <taxon>Bacteria</taxon>
        <taxon>Bacillati</taxon>
        <taxon>Actinomycetota</taxon>
        <taxon>Actinomycetes</taxon>
        <taxon>Geodermatophilales</taxon>
        <taxon>Geodermatophilaceae</taxon>
        <taxon>Goekera</taxon>
    </lineage>
</organism>